<evidence type="ECO:0000256" key="6">
    <source>
        <dbReference type="ARBA" id="ARBA00023136"/>
    </source>
</evidence>
<evidence type="ECO:0000256" key="2">
    <source>
        <dbReference type="ARBA" id="ARBA00022448"/>
    </source>
</evidence>
<organism evidence="9 10">
    <name type="scientific">Microbacterium testaceum (strain StLB037)</name>
    <dbReference type="NCBI Taxonomy" id="979556"/>
    <lineage>
        <taxon>Bacteria</taxon>
        <taxon>Bacillati</taxon>
        <taxon>Actinomycetota</taxon>
        <taxon>Actinomycetes</taxon>
        <taxon>Micrococcales</taxon>
        <taxon>Microbacteriaceae</taxon>
        <taxon>Microbacterium</taxon>
    </lineage>
</organism>
<keyword evidence="3" id="KW-1003">Cell membrane</keyword>
<comment type="subcellular location">
    <subcellularLocation>
        <location evidence="1 7">Cell membrane</location>
        <topology evidence="1 7">Multi-pass membrane protein</topology>
    </subcellularLocation>
</comment>
<dbReference type="Pfam" id="PF00528">
    <property type="entry name" value="BPD_transp_1"/>
    <property type="match status" value="1"/>
</dbReference>
<evidence type="ECO:0000259" key="8">
    <source>
        <dbReference type="PROSITE" id="PS50928"/>
    </source>
</evidence>
<evidence type="ECO:0000313" key="10">
    <source>
        <dbReference type="Proteomes" id="UP000186456"/>
    </source>
</evidence>
<dbReference type="Proteomes" id="UP000186456">
    <property type="component" value="Unassembled WGS sequence"/>
</dbReference>
<keyword evidence="4 7" id="KW-0812">Transmembrane</keyword>
<dbReference type="PANTHER" id="PTHR43744">
    <property type="entry name" value="ABC TRANSPORTER PERMEASE PROTEIN MG189-RELATED-RELATED"/>
    <property type="match status" value="1"/>
</dbReference>
<dbReference type="Gene3D" id="1.10.3720.10">
    <property type="entry name" value="MetI-like"/>
    <property type="match status" value="1"/>
</dbReference>
<evidence type="ECO:0000256" key="7">
    <source>
        <dbReference type="RuleBase" id="RU363032"/>
    </source>
</evidence>
<proteinExistence type="inferred from homology"/>
<dbReference type="AlphaFoldDB" id="A0A1H0QQC2"/>
<feature type="transmembrane region" description="Helical" evidence="7">
    <location>
        <begin position="79"/>
        <end position="103"/>
    </location>
</feature>
<keyword evidence="6 7" id="KW-0472">Membrane</keyword>
<keyword evidence="5 7" id="KW-1133">Transmembrane helix</keyword>
<accession>A0A1H0QQC2</accession>
<dbReference type="GO" id="GO:0005886">
    <property type="term" value="C:plasma membrane"/>
    <property type="evidence" value="ECO:0007669"/>
    <property type="project" value="UniProtKB-SubCell"/>
</dbReference>
<comment type="similarity">
    <text evidence="7">Belongs to the binding-protein-dependent transport system permease family.</text>
</comment>
<protein>
    <submittedName>
        <fullName evidence="9">Carbohydrate ABC transporter membrane protein 2, CUT1 family</fullName>
    </submittedName>
</protein>
<dbReference type="PROSITE" id="PS50928">
    <property type="entry name" value="ABC_TM1"/>
    <property type="match status" value="1"/>
</dbReference>
<dbReference type="CDD" id="cd06261">
    <property type="entry name" value="TM_PBP2"/>
    <property type="match status" value="1"/>
</dbReference>
<dbReference type="EMBL" id="FNJN01000005">
    <property type="protein sequence ID" value="SDP18888.1"/>
    <property type="molecule type" value="Genomic_DNA"/>
</dbReference>
<dbReference type="PANTHER" id="PTHR43744:SF8">
    <property type="entry name" value="SN-GLYCEROL-3-PHOSPHATE TRANSPORT SYSTEM PERMEASE PROTEIN UGPE"/>
    <property type="match status" value="1"/>
</dbReference>
<dbReference type="SUPFAM" id="SSF161098">
    <property type="entry name" value="MetI-like"/>
    <property type="match status" value="1"/>
</dbReference>
<sequence>MARLLSARARVRSALLHLWLVIAVIVVCFPLYYIFEGALTPTAWLDEGLEGLLPIHLTLDNVIRATQVIPLGHQFLNSVVVTLVQTFFQVAIGIATAYALVFCGLRGTRALFLLILSSMMVPGETILIANYLTISSWRLIDTLPAVFLPFLASALSIFLFRQAFLSFPGELRDAALLDGAGHVRFIRSMLLPIVQPTLISVTLVSATAAWNGFFWPLLVTNSPENRTVQVGIAQLSSAEAADVGVVLAGAAMVTLPVLVLVLLAQRFLAGGITAGALK</sequence>
<feature type="transmembrane region" description="Helical" evidence="7">
    <location>
        <begin position="188"/>
        <end position="210"/>
    </location>
</feature>
<dbReference type="GO" id="GO:0055085">
    <property type="term" value="P:transmembrane transport"/>
    <property type="evidence" value="ECO:0007669"/>
    <property type="project" value="InterPro"/>
</dbReference>
<feature type="transmembrane region" description="Helical" evidence="7">
    <location>
        <begin position="14"/>
        <end position="35"/>
    </location>
</feature>
<gene>
    <name evidence="9" type="ORF">SAMN04487788_2449</name>
</gene>
<dbReference type="InterPro" id="IPR035906">
    <property type="entry name" value="MetI-like_sf"/>
</dbReference>
<keyword evidence="2 7" id="KW-0813">Transport</keyword>
<dbReference type="RefSeq" id="WP_074696054.1">
    <property type="nucleotide sequence ID" value="NZ_FNJN01000005.1"/>
</dbReference>
<feature type="transmembrane region" description="Helical" evidence="7">
    <location>
        <begin position="110"/>
        <end position="134"/>
    </location>
</feature>
<reference evidence="9 10" key="1">
    <citation type="submission" date="2016-10" db="EMBL/GenBank/DDBJ databases">
        <authorList>
            <person name="de Groot N.N."/>
        </authorList>
    </citation>
    <scope>NUCLEOTIDE SEQUENCE [LARGE SCALE GENOMIC DNA]</scope>
    <source>
        <strain evidence="9 10">StLB037</strain>
    </source>
</reference>
<feature type="transmembrane region" description="Helical" evidence="7">
    <location>
        <begin position="243"/>
        <end position="264"/>
    </location>
</feature>
<name>A0A1H0QQC2_MICTS</name>
<dbReference type="InterPro" id="IPR000515">
    <property type="entry name" value="MetI-like"/>
</dbReference>
<evidence type="ECO:0000256" key="3">
    <source>
        <dbReference type="ARBA" id="ARBA00022475"/>
    </source>
</evidence>
<feature type="domain" description="ABC transmembrane type-1" evidence="8">
    <location>
        <begin position="75"/>
        <end position="264"/>
    </location>
</feature>
<evidence type="ECO:0000313" key="9">
    <source>
        <dbReference type="EMBL" id="SDP18888.1"/>
    </source>
</evidence>
<evidence type="ECO:0000256" key="4">
    <source>
        <dbReference type="ARBA" id="ARBA00022692"/>
    </source>
</evidence>
<evidence type="ECO:0000256" key="1">
    <source>
        <dbReference type="ARBA" id="ARBA00004651"/>
    </source>
</evidence>
<feature type="transmembrane region" description="Helical" evidence="7">
    <location>
        <begin position="146"/>
        <end position="167"/>
    </location>
</feature>
<evidence type="ECO:0000256" key="5">
    <source>
        <dbReference type="ARBA" id="ARBA00022989"/>
    </source>
</evidence>